<dbReference type="EMBL" id="HBHX01058668">
    <property type="protein sequence ID" value="CAE0138698.1"/>
    <property type="molecule type" value="Transcribed_RNA"/>
</dbReference>
<reference evidence="2" key="1">
    <citation type="submission" date="2021-01" db="EMBL/GenBank/DDBJ databases">
        <authorList>
            <person name="Corre E."/>
            <person name="Pelletier E."/>
            <person name="Niang G."/>
            <person name="Scheremetjew M."/>
            <person name="Finn R."/>
            <person name="Kale V."/>
            <person name="Holt S."/>
            <person name="Cochrane G."/>
            <person name="Meng A."/>
            <person name="Brown T."/>
            <person name="Cohen L."/>
        </authorList>
    </citation>
    <scope>NUCLEOTIDE SEQUENCE</scope>
    <source>
        <strain evidence="2">CCMP281</strain>
    </source>
</reference>
<protein>
    <submittedName>
        <fullName evidence="2">Uncharacterized protein</fullName>
    </submittedName>
</protein>
<dbReference type="AlphaFoldDB" id="A0A7S3BLY8"/>
<name>A0A7S3BLY8_9EUKA</name>
<evidence type="ECO:0000313" key="2">
    <source>
        <dbReference type="EMBL" id="CAE0138698.1"/>
    </source>
</evidence>
<evidence type="ECO:0000256" key="1">
    <source>
        <dbReference type="SAM" id="MobiDB-lite"/>
    </source>
</evidence>
<feature type="region of interest" description="Disordered" evidence="1">
    <location>
        <begin position="1"/>
        <end position="21"/>
    </location>
</feature>
<accession>A0A7S3BLY8</accession>
<organism evidence="2">
    <name type="scientific">Haptolina ericina</name>
    <dbReference type="NCBI Taxonomy" id="156174"/>
    <lineage>
        <taxon>Eukaryota</taxon>
        <taxon>Haptista</taxon>
        <taxon>Haptophyta</taxon>
        <taxon>Prymnesiophyceae</taxon>
        <taxon>Prymnesiales</taxon>
        <taxon>Prymnesiaceae</taxon>
        <taxon>Haptolina</taxon>
    </lineage>
</organism>
<gene>
    <name evidence="2" type="ORF">HERI1096_LOCUS32379</name>
</gene>
<proteinExistence type="predicted"/>
<sequence length="142" mass="15485">MGAAAVVSASHRGGNTSHRDAFGRSNLERVQELYLRARVREAAEVKRMQAREDEMQTARECLAALPPEEVKSAIAEGWDALRSIFVAAVGDSVWSRAVNLVPDDWEEEQALAAFADILHDPVGSKHAWLLVSPKAKLDPLGA</sequence>